<feature type="transmembrane region" description="Helical" evidence="2">
    <location>
        <begin position="110"/>
        <end position="129"/>
    </location>
</feature>
<sequence>MSGVKKLLRWVESSPALDKAAGALAEVIPPALRRHRVTDVLRGRPLGHPAHPAVVLVPIGMFAASNVLDVLPGEGRAARALIGLGLASAPAAIATGLAEYTTLDERQRRTAFVHLAANATATACYLTSFRLRGHGFGVVARVVSAIGLVAVGAGGFLGGHLSYAQGAGVGREPLSDEPGTLEQGAEWAFSRGGTPSATT</sequence>
<evidence type="ECO:0000313" key="5">
    <source>
        <dbReference type="Proteomes" id="UP001595833"/>
    </source>
</evidence>
<dbReference type="InterPro" id="IPR019251">
    <property type="entry name" value="DUF2231_TM"/>
</dbReference>
<name>A0ABV9XV67_9PSEU</name>
<accession>A0ABV9XV67</accession>
<dbReference type="EMBL" id="JBHSJB010000007">
    <property type="protein sequence ID" value="MFC5053976.1"/>
    <property type="molecule type" value="Genomic_DNA"/>
</dbReference>
<proteinExistence type="predicted"/>
<reference evidence="5" key="1">
    <citation type="journal article" date="2019" name="Int. J. Syst. Evol. Microbiol.">
        <title>The Global Catalogue of Microorganisms (GCM) 10K type strain sequencing project: providing services to taxonomists for standard genome sequencing and annotation.</title>
        <authorList>
            <consortium name="The Broad Institute Genomics Platform"/>
            <consortium name="The Broad Institute Genome Sequencing Center for Infectious Disease"/>
            <person name="Wu L."/>
            <person name="Ma J."/>
        </authorList>
    </citation>
    <scope>NUCLEOTIDE SEQUENCE [LARGE SCALE GENOMIC DNA]</scope>
    <source>
        <strain evidence="5">KCTC 12848</strain>
    </source>
</reference>
<keyword evidence="2" id="KW-1133">Transmembrane helix</keyword>
<evidence type="ECO:0000259" key="3">
    <source>
        <dbReference type="Pfam" id="PF09990"/>
    </source>
</evidence>
<keyword evidence="2" id="KW-0812">Transmembrane</keyword>
<keyword evidence="2" id="KW-0472">Membrane</keyword>
<evidence type="ECO:0000256" key="1">
    <source>
        <dbReference type="SAM" id="MobiDB-lite"/>
    </source>
</evidence>
<dbReference type="RefSeq" id="WP_344036850.1">
    <property type="nucleotide sequence ID" value="NZ_BAAAKE010000005.1"/>
</dbReference>
<gene>
    <name evidence="4" type="ORF">ACFPFM_09435</name>
</gene>
<comment type="caution">
    <text evidence="4">The sequence shown here is derived from an EMBL/GenBank/DDBJ whole genome shotgun (WGS) entry which is preliminary data.</text>
</comment>
<feature type="region of interest" description="Disordered" evidence="1">
    <location>
        <begin position="172"/>
        <end position="199"/>
    </location>
</feature>
<protein>
    <submittedName>
        <fullName evidence="4">DUF2231 domain-containing protein</fullName>
    </submittedName>
</protein>
<evidence type="ECO:0000256" key="2">
    <source>
        <dbReference type="SAM" id="Phobius"/>
    </source>
</evidence>
<organism evidence="4 5">
    <name type="scientific">Saccharothrix xinjiangensis</name>
    <dbReference type="NCBI Taxonomy" id="204798"/>
    <lineage>
        <taxon>Bacteria</taxon>
        <taxon>Bacillati</taxon>
        <taxon>Actinomycetota</taxon>
        <taxon>Actinomycetes</taxon>
        <taxon>Pseudonocardiales</taxon>
        <taxon>Pseudonocardiaceae</taxon>
        <taxon>Saccharothrix</taxon>
    </lineage>
</organism>
<keyword evidence="5" id="KW-1185">Reference proteome</keyword>
<dbReference type="Proteomes" id="UP001595833">
    <property type="component" value="Unassembled WGS sequence"/>
</dbReference>
<evidence type="ECO:0000313" key="4">
    <source>
        <dbReference type="EMBL" id="MFC5053976.1"/>
    </source>
</evidence>
<dbReference type="Pfam" id="PF09990">
    <property type="entry name" value="DUF2231"/>
    <property type="match status" value="1"/>
</dbReference>
<feature type="transmembrane region" description="Helical" evidence="2">
    <location>
        <begin position="135"/>
        <end position="157"/>
    </location>
</feature>
<feature type="domain" description="DUF2231" evidence="3">
    <location>
        <begin position="47"/>
        <end position="169"/>
    </location>
</feature>